<name>Q7UY87_RHOBA</name>
<dbReference type="AlphaFoldDB" id="Q7UY87"/>
<sequence>MANTFGTGSHNLCRKRVCFARNHWRSLYSRFREIFGFVRTLKRPTRLSLRTHKSHSTDERVKSFLMSTNIESSRLEQKHEGSLFASLAIHCEPSNSNAPAYPRRSHQISEEVFDCRLSW</sequence>
<organism evidence="1 2">
    <name type="scientific">Rhodopirellula baltica (strain DSM 10527 / NCIMB 13988 / SH1)</name>
    <dbReference type="NCBI Taxonomy" id="243090"/>
    <lineage>
        <taxon>Bacteria</taxon>
        <taxon>Pseudomonadati</taxon>
        <taxon>Planctomycetota</taxon>
        <taxon>Planctomycetia</taxon>
        <taxon>Pirellulales</taxon>
        <taxon>Pirellulaceae</taxon>
        <taxon>Rhodopirellula</taxon>
    </lineage>
</organism>
<proteinExistence type="predicted"/>
<accession>Q7UY87</accession>
<reference evidence="1 2" key="1">
    <citation type="journal article" date="2003" name="Proc. Natl. Acad. Sci. U.S.A.">
        <title>Complete genome sequence of the marine planctomycete Pirellula sp. strain 1.</title>
        <authorList>
            <person name="Gloeckner F.O."/>
            <person name="Kube M."/>
            <person name="Bauer M."/>
            <person name="Teeling H."/>
            <person name="Lombardot T."/>
            <person name="Ludwig W."/>
            <person name="Gade D."/>
            <person name="Beck A."/>
            <person name="Borzym K."/>
            <person name="Heitmann K."/>
            <person name="Rabus R."/>
            <person name="Schlesner H."/>
            <person name="Amann R."/>
            <person name="Reinhardt R."/>
        </authorList>
    </citation>
    <scope>NUCLEOTIDE SEQUENCE [LARGE SCALE GENOMIC DNA]</scope>
    <source>
        <strain evidence="2">DSM 10527 / NCIMB 13988 / SH1</strain>
    </source>
</reference>
<dbReference type="InParanoid" id="Q7UY87"/>
<dbReference type="EMBL" id="BX294134">
    <property type="protein sequence ID" value="CAD71761.1"/>
    <property type="molecule type" value="Genomic_DNA"/>
</dbReference>
<evidence type="ECO:0000313" key="1">
    <source>
        <dbReference type="EMBL" id="CAD71761.1"/>
    </source>
</evidence>
<evidence type="ECO:0000313" key="2">
    <source>
        <dbReference type="Proteomes" id="UP000001025"/>
    </source>
</evidence>
<keyword evidence="2" id="KW-1185">Reference proteome</keyword>
<dbReference type="KEGG" id="rba:RB809"/>
<gene>
    <name evidence="1" type="ordered locus">RB809</name>
</gene>
<dbReference type="Proteomes" id="UP000001025">
    <property type="component" value="Chromosome"/>
</dbReference>
<dbReference type="EnsemblBacteria" id="CAD71761">
    <property type="protein sequence ID" value="CAD71761"/>
    <property type="gene ID" value="RB809"/>
</dbReference>
<protein>
    <submittedName>
        <fullName evidence="1">Uncharacterized protein</fullName>
    </submittedName>
</protein>
<dbReference type="STRING" id="243090.RB809"/>
<dbReference type="HOGENOM" id="CLU_2059537_0_0_0"/>